<evidence type="ECO:0000256" key="5">
    <source>
        <dbReference type="ARBA" id="ARBA00022840"/>
    </source>
</evidence>
<evidence type="ECO:0000256" key="2">
    <source>
        <dbReference type="ARBA" id="ARBA00022679"/>
    </source>
</evidence>
<evidence type="ECO:0000259" key="7">
    <source>
        <dbReference type="Pfam" id="PF07005"/>
    </source>
</evidence>
<dbReference type="AlphaFoldDB" id="A0A2A3X576"/>
<dbReference type="RefSeq" id="WP_096158258.1">
    <property type="nucleotide sequence ID" value="NZ_NRGX01000001.1"/>
</dbReference>
<comment type="caution">
    <text evidence="9">The sequence shown here is derived from an EMBL/GenBank/DDBJ whole genome shotgun (WGS) entry which is preliminary data.</text>
</comment>
<feature type="domain" description="Four-carbon acid sugar kinase N-terminal" evidence="7">
    <location>
        <begin position="16"/>
        <end position="237"/>
    </location>
</feature>
<evidence type="ECO:0008006" key="11">
    <source>
        <dbReference type="Google" id="ProtNLM"/>
    </source>
</evidence>
<comment type="similarity">
    <text evidence="1">Belongs to the four-carbon acid sugar kinase family.</text>
</comment>
<dbReference type="Gene3D" id="3.40.50.10840">
    <property type="entry name" value="Putative sugar-binding, N-terminal domain"/>
    <property type="match status" value="1"/>
</dbReference>
<dbReference type="GO" id="GO:0016301">
    <property type="term" value="F:kinase activity"/>
    <property type="evidence" value="ECO:0007669"/>
    <property type="project" value="UniProtKB-KW"/>
</dbReference>
<dbReference type="Pfam" id="PF17042">
    <property type="entry name" value="NBD_C"/>
    <property type="match status" value="1"/>
</dbReference>
<keyword evidence="3" id="KW-0547">Nucleotide-binding</keyword>
<evidence type="ECO:0000259" key="8">
    <source>
        <dbReference type="Pfam" id="PF17042"/>
    </source>
</evidence>
<keyword evidence="5" id="KW-0067">ATP-binding</keyword>
<dbReference type="GO" id="GO:0005524">
    <property type="term" value="F:ATP binding"/>
    <property type="evidence" value="ECO:0007669"/>
    <property type="project" value="UniProtKB-KW"/>
</dbReference>
<evidence type="ECO:0000313" key="9">
    <source>
        <dbReference type="EMBL" id="PCC18862.1"/>
    </source>
</evidence>
<proteinExistence type="inferred from homology"/>
<keyword evidence="4" id="KW-0418">Kinase</keyword>
<evidence type="ECO:0000256" key="6">
    <source>
        <dbReference type="ARBA" id="ARBA00023277"/>
    </source>
</evidence>
<dbReference type="Pfam" id="PF07005">
    <property type="entry name" value="SBD_N"/>
    <property type="match status" value="1"/>
</dbReference>
<name>A0A2A3X576_BREAU</name>
<organism evidence="9 10">
    <name type="scientific">Brevibacterium aurantiacum</name>
    <dbReference type="NCBI Taxonomy" id="273384"/>
    <lineage>
        <taxon>Bacteria</taxon>
        <taxon>Bacillati</taxon>
        <taxon>Actinomycetota</taxon>
        <taxon>Actinomycetes</taxon>
        <taxon>Micrococcales</taxon>
        <taxon>Brevibacteriaceae</taxon>
        <taxon>Brevibacterium</taxon>
    </lineage>
</organism>
<dbReference type="Proteomes" id="UP000218377">
    <property type="component" value="Unassembled WGS sequence"/>
</dbReference>
<dbReference type="InterPro" id="IPR042213">
    <property type="entry name" value="NBD_C_sf"/>
</dbReference>
<dbReference type="InterPro" id="IPR031475">
    <property type="entry name" value="NBD_C"/>
</dbReference>
<dbReference type="SUPFAM" id="SSF142764">
    <property type="entry name" value="YgbK-like"/>
    <property type="match status" value="1"/>
</dbReference>
<reference evidence="9 10" key="1">
    <citation type="journal article" date="2017" name="Elife">
        <title>Extensive horizontal gene transfer in cheese-associated bacteria.</title>
        <authorList>
            <person name="Bonham K.S."/>
            <person name="Wolfe B.E."/>
            <person name="Dutton R.J."/>
        </authorList>
    </citation>
    <scope>NUCLEOTIDE SEQUENCE [LARGE SCALE GENOMIC DNA]</scope>
    <source>
        <strain evidence="9 10">JB5</strain>
    </source>
</reference>
<gene>
    <name evidence="9" type="ORF">CIK79_11510</name>
</gene>
<keyword evidence="6" id="KW-0119">Carbohydrate metabolism</keyword>
<protein>
    <recommendedName>
        <fullName evidence="11">Four-carbon acid sugar kinase family protein</fullName>
    </recommendedName>
</protein>
<dbReference type="Gene3D" id="3.40.980.20">
    <property type="entry name" value="Four-carbon acid sugar kinase, nucleotide binding domain"/>
    <property type="match status" value="1"/>
</dbReference>
<sequence length="430" mass="44452">MTQELKPQSPDAPSVVVVADDLTGATDSSVQFAYAGWKTQLLLSEDSVTHREPGAVSALVTDARALTRAEAQNRTRAAVLSGHDAATRLYLKIDSTMRGTISSQIDGALEAWQQDHPGAFALVCPAYPAMGRTVSDGQLLVNGTPVQDTVIGRDPVTPVSTSSLSELLPGSATVTKPHGETFTVAALVASIRTARASSPIIIIDSGESADLDVIAEAAVEFGDDVVPVGSAGLAAALAVKWGTGLVAPAESDRTCERVIIVASSLHTVTREQVQALVDVEPPEVQATEVTVLTPDLTALSDEAARSAWLETVSSTASTPIVIVDAPEERTSSTDLVADLLAGAAATLMRDSVPTSLMLLGGEGARAVLNRLGAVSLHIHSTVREGMPIGAIEGGRAHGATVITKAGGFGRRSDVLEIAAELLHNNEGSTQ</sequence>
<evidence type="ECO:0000256" key="3">
    <source>
        <dbReference type="ARBA" id="ARBA00022741"/>
    </source>
</evidence>
<evidence type="ECO:0000256" key="1">
    <source>
        <dbReference type="ARBA" id="ARBA00005715"/>
    </source>
</evidence>
<evidence type="ECO:0000256" key="4">
    <source>
        <dbReference type="ARBA" id="ARBA00022777"/>
    </source>
</evidence>
<dbReference type="EMBL" id="NRGX01000001">
    <property type="protein sequence ID" value="PCC18862.1"/>
    <property type="molecule type" value="Genomic_DNA"/>
</dbReference>
<feature type="domain" description="Four-carbon acid sugar kinase nucleotide binding" evidence="8">
    <location>
        <begin position="260"/>
        <end position="411"/>
    </location>
</feature>
<accession>A0A2A3X576</accession>
<dbReference type="InterPro" id="IPR010737">
    <property type="entry name" value="4-carb_acid_sugar_kinase_N"/>
</dbReference>
<keyword evidence="2" id="KW-0808">Transferase</keyword>
<evidence type="ECO:0000313" key="10">
    <source>
        <dbReference type="Proteomes" id="UP000218377"/>
    </source>
</evidence>
<dbReference type="InterPro" id="IPR037051">
    <property type="entry name" value="4-carb_acid_sugar_kinase_N_sf"/>
</dbReference>